<name>A0A2P2IVC0_RHIMU</name>
<dbReference type="EMBL" id="GGEC01004679">
    <property type="protein sequence ID" value="MBW85162.1"/>
    <property type="molecule type" value="Transcribed_RNA"/>
</dbReference>
<sequence length="48" mass="5617">MLSGIWRLPLNEKVEDLLCLSQPELIGSKSYGMTRRTFLFLSFPFLMH</sequence>
<evidence type="ECO:0000313" key="1">
    <source>
        <dbReference type="EMBL" id="MBW85162.1"/>
    </source>
</evidence>
<protein>
    <submittedName>
        <fullName evidence="1">Uncharacterized protein</fullName>
    </submittedName>
</protein>
<dbReference type="AlphaFoldDB" id="A0A2P2IVC0"/>
<accession>A0A2P2IVC0</accession>
<proteinExistence type="predicted"/>
<organism evidence="1">
    <name type="scientific">Rhizophora mucronata</name>
    <name type="common">Asiatic mangrove</name>
    <dbReference type="NCBI Taxonomy" id="61149"/>
    <lineage>
        <taxon>Eukaryota</taxon>
        <taxon>Viridiplantae</taxon>
        <taxon>Streptophyta</taxon>
        <taxon>Embryophyta</taxon>
        <taxon>Tracheophyta</taxon>
        <taxon>Spermatophyta</taxon>
        <taxon>Magnoliopsida</taxon>
        <taxon>eudicotyledons</taxon>
        <taxon>Gunneridae</taxon>
        <taxon>Pentapetalae</taxon>
        <taxon>rosids</taxon>
        <taxon>fabids</taxon>
        <taxon>Malpighiales</taxon>
        <taxon>Rhizophoraceae</taxon>
        <taxon>Rhizophora</taxon>
    </lineage>
</organism>
<reference evidence="1" key="1">
    <citation type="submission" date="2018-02" db="EMBL/GenBank/DDBJ databases">
        <title>Rhizophora mucronata_Transcriptome.</title>
        <authorList>
            <person name="Meera S.P."/>
            <person name="Sreeshan A."/>
            <person name="Augustine A."/>
        </authorList>
    </citation>
    <scope>NUCLEOTIDE SEQUENCE</scope>
    <source>
        <tissue evidence="1">Leaf</tissue>
    </source>
</reference>